<reference evidence="2 3" key="1">
    <citation type="submission" date="2016-10" db="EMBL/GenBank/DDBJ databases">
        <authorList>
            <person name="de Groot N.N."/>
        </authorList>
    </citation>
    <scope>NUCLEOTIDE SEQUENCE [LARGE SCALE GENOMIC DNA]</scope>
    <source>
        <strain evidence="2 3">ATCC 43154</strain>
    </source>
</reference>
<gene>
    <name evidence="2" type="ORF">SAMN02982985_04265</name>
</gene>
<accession>A0A1I4RCV1</accession>
<keyword evidence="3" id="KW-1185">Reference proteome</keyword>
<dbReference type="Proteomes" id="UP000199470">
    <property type="component" value="Unassembled WGS sequence"/>
</dbReference>
<proteinExistence type="predicted"/>
<sequence>MNFRTTVQTAAIVLILGASAGAQAGLGGLSLPSLGGSSGASVDVDGFLKNAGIAETLMRSSLDQMVSSLASKEEIAKIDALKKQASEKTDAKEKGAIEQEIVKSQAALLNAKDFDKVANEDIKKMDAKQKQKLAGAASNFILAALKDKELVGQSSGVISGLTGNPANLSKLGTVKDAAGSLKNQLELAANLITKVPKVFSAVGVKNPPTKASDAPVATTGD</sequence>
<protein>
    <submittedName>
        <fullName evidence="2">Uncharacterized protein</fullName>
    </submittedName>
</protein>
<dbReference type="AlphaFoldDB" id="A0A1I4RCV1"/>
<evidence type="ECO:0000256" key="1">
    <source>
        <dbReference type="SAM" id="SignalP"/>
    </source>
</evidence>
<organism evidence="2 3">
    <name type="scientific">Rugamonas rubra</name>
    <dbReference type="NCBI Taxonomy" id="758825"/>
    <lineage>
        <taxon>Bacteria</taxon>
        <taxon>Pseudomonadati</taxon>
        <taxon>Pseudomonadota</taxon>
        <taxon>Betaproteobacteria</taxon>
        <taxon>Burkholderiales</taxon>
        <taxon>Oxalobacteraceae</taxon>
        <taxon>Telluria group</taxon>
        <taxon>Rugamonas</taxon>
    </lineage>
</organism>
<evidence type="ECO:0000313" key="2">
    <source>
        <dbReference type="EMBL" id="SFM50081.1"/>
    </source>
</evidence>
<dbReference type="EMBL" id="FOTW01000022">
    <property type="protein sequence ID" value="SFM50081.1"/>
    <property type="molecule type" value="Genomic_DNA"/>
</dbReference>
<evidence type="ECO:0000313" key="3">
    <source>
        <dbReference type="Proteomes" id="UP000199470"/>
    </source>
</evidence>
<feature type="chain" id="PRO_5011515886" evidence="1">
    <location>
        <begin position="25"/>
        <end position="221"/>
    </location>
</feature>
<dbReference type="STRING" id="758825.SAMN02982985_04265"/>
<keyword evidence="1" id="KW-0732">Signal</keyword>
<name>A0A1I4RCV1_9BURK</name>
<dbReference type="RefSeq" id="WP_093389732.1">
    <property type="nucleotide sequence ID" value="NZ_FOTW01000022.1"/>
</dbReference>
<feature type="signal peptide" evidence="1">
    <location>
        <begin position="1"/>
        <end position="24"/>
    </location>
</feature>
<dbReference type="OrthoDB" id="8752571at2"/>